<dbReference type="Gene3D" id="3.40.366.10">
    <property type="entry name" value="Malonyl-Coenzyme A Acyl Carrier Protein, domain 2"/>
    <property type="match status" value="1"/>
</dbReference>
<dbReference type="EMBL" id="BMND01000003">
    <property type="protein sequence ID" value="GGN36498.1"/>
    <property type="molecule type" value="Genomic_DNA"/>
</dbReference>
<dbReference type="Gene3D" id="3.30.70.3290">
    <property type="match status" value="1"/>
</dbReference>
<evidence type="ECO:0000313" key="4">
    <source>
        <dbReference type="EMBL" id="GGN36498.1"/>
    </source>
</evidence>
<dbReference type="PANTHER" id="PTHR43775:SF37">
    <property type="entry name" value="SI:DKEY-61P9.11"/>
    <property type="match status" value="1"/>
</dbReference>
<dbReference type="InterPro" id="IPR014043">
    <property type="entry name" value="Acyl_transferase_dom"/>
</dbReference>
<dbReference type="RefSeq" id="WP_189096344.1">
    <property type="nucleotide sequence ID" value="NZ_BMND01000003.1"/>
</dbReference>
<feature type="domain" description="Malonyl-CoA:ACP transacylase (MAT)" evidence="3">
    <location>
        <begin position="15"/>
        <end position="307"/>
    </location>
</feature>
<dbReference type="GeneID" id="301546917"/>
<comment type="caution">
    <text evidence="4">The sequence shown here is derived from an EMBL/GenBank/DDBJ whole genome shotgun (WGS) entry which is preliminary data.</text>
</comment>
<protein>
    <recommendedName>
        <fullName evidence="3">Malonyl-CoA:ACP transacylase (MAT) domain-containing protein</fullName>
    </recommendedName>
</protein>
<evidence type="ECO:0000259" key="3">
    <source>
        <dbReference type="SMART" id="SM00827"/>
    </source>
</evidence>
<evidence type="ECO:0000256" key="2">
    <source>
        <dbReference type="ARBA" id="ARBA00022553"/>
    </source>
</evidence>
<dbReference type="Pfam" id="PF00698">
    <property type="entry name" value="Acyl_transf_1"/>
    <property type="match status" value="1"/>
</dbReference>
<evidence type="ECO:0000256" key="1">
    <source>
        <dbReference type="ARBA" id="ARBA00022450"/>
    </source>
</evidence>
<dbReference type="Gene3D" id="3.30.70.250">
    <property type="entry name" value="Malonyl-CoA ACP transacylase, ACP-binding"/>
    <property type="match status" value="1"/>
</dbReference>
<organism evidence="4 5">
    <name type="scientific">Streptomyces kronopolitis</name>
    <dbReference type="NCBI Taxonomy" id="1612435"/>
    <lineage>
        <taxon>Bacteria</taxon>
        <taxon>Bacillati</taxon>
        <taxon>Actinomycetota</taxon>
        <taxon>Actinomycetes</taxon>
        <taxon>Kitasatosporales</taxon>
        <taxon>Streptomycetaceae</taxon>
        <taxon>Streptomyces</taxon>
    </lineage>
</organism>
<keyword evidence="1" id="KW-0596">Phosphopantetheine</keyword>
<dbReference type="InterPro" id="IPR016036">
    <property type="entry name" value="Malonyl_transacylase_ACP-bd"/>
</dbReference>
<dbReference type="SUPFAM" id="SSF52151">
    <property type="entry name" value="FabD/lysophospholipase-like"/>
    <property type="match status" value="1"/>
</dbReference>
<dbReference type="Proteomes" id="UP000600080">
    <property type="component" value="Unassembled WGS sequence"/>
</dbReference>
<keyword evidence="5" id="KW-1185">Reference proteome</keyword>
<dbReference type="SUPFAM" id="SSF55048">
    <property type="entry name" value="Probable ACP-binding domain of malonyl-CoA ACP transacylase"/>
    <property type="match status" value="1"/>
</dbReference>
<proteinExistence type="predicted"/>
<sequence length="334" mass="34922">METTAKSGPRPVVLLFAGQGAQHPGMGRHLYGAEPVFTAAMENVFDLLGVRAERLRADFLAGREDGLDEAEQAQPLLFALGYATARLIRSWGVRPAALLGHSVGEAVAAVVAGVMSLPDAVRLLITRTEAATRTPPGGMLAVAASPDTLASLLPEGVVVGALNGPRQILLAGAKAPLAEAESRLRAQGVLCRRARARQGFHSQLMDPVVASALPDVARTALRPPAVRLYSAYTGHPLGSAEAVDPSFWARQIAEPVLFGPALDRLLANGNFLLIDAGPGESLLSLARRHPAIASGRSDVVAVLPPARAAADLVHGALPSAVRRIRSEGHRLSVQ</sequence>
<dbReference type="SMART" id="SM00827">
    <property type="entry name" value="PKS_AT"/>
    <property type="match status" value="1"/>
</dbReference>
<dbReference type="InterPro" id="IPR001227">
    <property type="entry name" value="Ac_transferase_dom_sf"/>
</dbReference>
<keyword evidence="2" id="KW-0597">Phosphoprotein</keyword>
<reference evidence="5" key="1">
    <citation type="journal article" date="2019" name="Int. J. Syst. Evol. Microbiol.">
        <title>The Global Catalogue of Microorganisms (GCM) 10K type strain sequencing project: providing services to taxonomists for standard genome sequencing and annotation.</title>
        <authorList>
            <consortium name="The Broad Institute Genomics Platform"/>
            <consortium name="The Broad Institute Genome Sequencing Center for Infectious Disease"/>
            <person name="Wu L."/>
            <person name="Ma J."/>
        </authorList>
    </citation>
    <scope>NUCLEOTIDE SEQUENCE [LARGE SCALE GENOMIC DNA]</scope>
    <source>
        <strain evidence="5">CGMCC 4.7323</strain>
    </source>
</reference>
<accession>A0ABQ2J460</accession>
<name>A0ABQ2J460_9ACTN</name>
<dbReference type="InterPro" id="IPR016035">
    <property type="entry name" value="Acyl_Trfase/lysoPLipase"/>
</dbReference>
<evidence type="ECO:0000313" key="5">
    <source>
        <dbReference type="Proteomes" id="UP000600080"/>
    </source>
</evidence>
<dbReference type="InterPro" id="IPR050091">
    <property type="entry name" value="PKS_NRPS_Biosynth_Enz"/>
</dbReference>
<gene>
    <name evidence="4" type="ORF">GCM10012285_10350</name>
</gene>
<dbReference type="PANTHER" id="PTHR43775">
    <property type="entry name" value="FATTY ACID SYNTHASE"/>
    <property type="match status" value="1"/>
</dbReference>